<dbReference type="AlphaFoldDB" id="A0A2P6PDI7"/>
<evidence type="ECO:0000313" key="3">
    <source>
        <dbReference type="Proteomes" id="UP000238479"/>
    </source>
</evidence>
<keyword evidence="3" id="KW-1185">Reference proteome</keyword>
<feature type="coiled-coil region" evidence="1">
    <location>
        <begin position="70"/>
        <end position="101"/>
    </location>
</feature>
<dbReference type="OMA" id="GSAMNEN"/>
<comment type="caution">
    <text evidence="2">The sequence shown here is derived from an EMBL/GenBank/DDBJ whole genome shotgun (WGS) entry which is preliminary data.</text>
</comment>
<dbReference type="Gramene" id="PRQ19994">
    <property type="protein sequence ID" value="PRQ19994"/>
    <property type="gene ID" value="RchiOBHm_Chr7g0223301"/>
</dbReference>
<reference evidence="2 3" key="1">
    <citation type="journal article" date="2018" name="Nat. Genet.">
        <title>The Rosa genome provides new insights in the design of modern roses.</title>
        <authorList>
            <person name="Bendahmane M."/>
        </authorList>
    </citation>
    <scope>NUCLEOTIDE SEQUENCE [LARGE SCALE GENOMIC DNA]</scope>
    <source>
        <strain evidence="3">cv. Old Blush</strain>
    </source>
</reference>
<gene>
    <name evidence="2" type="ORF">RchiOBHm_Chr7g0223301</name>
</gene>
<name>A0A2P6PDI7_ROSCH</name>
<protein>
    <submittedName>
        <fullName evidence="2">Uncharacterized protein</fullName>
    </submittedName>
</protein>
<sequence>MPQMDKTRKMVDLETFLRQRIDKVWGQVKKQKRDNREKEITQVMFGCLKGRTLFDLEMKDLLDLNFIIQLNLREVEIKQLAADKQKHEENQENQLKQVQADPIAVELGLTTKSAFGEETSKGVEQ</sequence>
<proteinExistence type="predicted"/>
<organism evidence="2 3">
    <name type="scientific">Rosa chinensis</name>
    <name type="common">China rose</name>
    <dbReference type="NCBI Taxonomy" id="74649"/>
    <lineage>
        <taxon>Eukaryota</taxon>
        <taxon>Viridiplantae</taxon>
        <taxon>Streptophyta</taxon>
        <taxon>Embryophyta</taxon>
        <taxon>Tracheophyta</taxon>
        <taxon>Spermatophyta</taxon>
        <taxon>Magnoliopsida</taxon>
        <taxon>eudicotyledons</taxon>
        <taxon>Gunneridae</taxon>
        <taxon>Pentapetalae</taxon>
        <taxon>rosids</taxon>
        <taxon>fabids</taxon>
        <taxon>Rosales</taxon>
        <taxon>Rosaceae</taxon>
        <taxon>Rosoideae</taxon>
        <taxon>Rosoideae incertae sedis</taxon>
        <taxon>Rosa</taxon>
    </lineage>
</organism>
<dbReference type="EMBL" id="PDCK01000045">
    <property type="protein sequence ID" value="PRQ19994.1"/>
    <property type="molecule type" value="Genomic_DNA"/>
</dbReference>
<evidence type="ECO:0000256" key="1">
    <source>
        <dbReference type="SAM" id="Coils"/>
    </source>
</evidence>
<dbReference type="STRING" id="74649.A0A2P6PDI7"/>
<accession>A0A2P6PDI7</accession>
<evidence type="ECO:0000313" key="2">
    <source>
        <dbReference type="EMBL" id="PRQ19994.1"/>
    </source>
</evidence>
<keyword evidence="1" id="KW-0175">Coiled coil</keyword>
<dbReference type="Proteomes" id="UP000238479">
    <property type="component" value="Chromosome 7"/>
</dbReference>